<reference evidence="3 4" key="1">
    <citation type="submission" date="2020-07" db="EMBL/GenBank/DDBJ databases">
        <title>Vibrio marinisediminis sp. nov., isolated from marine sediment.</title>
        <authorList>
            <person name="Ji X."/>
        </authorList>
    </citation>
    <scope>NUCLEOTIDE SEQUENCE [LARGE SCALE GENOMIC DNA]</scope>
    <source>
        <strain evidence="3 4">404</strain>
    </source>
</reference>
<feature type="chain" id="PRO_5031295986" evidence="1">
    <location>
        <begin position="24"/>
        <end position="504"/>
    </location>
</feature>
<gene>
    <name evidence="3" type="ORF">H2O73_18595</name>
</gene>
<comment type="caution">
    <text evidence="3">The sequence shown here is derived from an EMBL/GenBank/DDBJ whole genome shotgun (WGS) entry which is preliminary data.</text>
</comment>
<keyword evidence="1" id="KW-0732">Signal</keyword>
<keyword evidence="4" id="KW-1185">Reference proteome</keyword>
<accession>A0A7W2FUB4</accession>
<evidence type="ECO:0000256" key="1">
    <source>
        <dbReference type="SAM" id="SignalP"/>
    </source>
</evidence>
<sequence length="504" mass="57383">MSKSSAFIFSLCLYLGLTQPSLATYNVKIKPSEPYAYPELPDVSQYNKEFFYEHLDKWSDKAEIALERLPEQHLIRRYRLITNIHALSKAQGGLPKVLVVSDGLATLQDISNAFPNALVQSNENGVDTYTAKFPILIKGDAALLISEGKELRLSEERRTFLVGGGEFFVLSGTVKSWREKTQTPSTWTGNKKDFRPFYTGWNGSRTYFYNSTFESLGYNNIKAYGITITSSYLSKEELKLMPWIRGNKATGVLMKNKFIDMYYGFYCYKAQDIVILENEYIKNVVYGIDPHDYSDRLIIAKNRTWGTLIKHGIIISREVNNSFIFDNVSYNNNRSGIMLDRTSLNNVIARNTAYHNGGDGLTIQESDLNLVWDNIFYDNKQHGINVRNSQHVRLYDNTVFGNLGAGIYGHINELREHTHRDLELDPFTTKVSIDVRGGKLLANSGGAINVRDFEYAKIAEVMLGENGDVPGKPFKGDLSPYNREILNSHRKNHYLKLSKTIEEE</sequence>
<evidence type="ECO:0000313" key="4">
    <source>
        <dbReference type="Proteomes" id="UP000571701"/>
    </source>
</evidence>
<dbReference type="Pfam" id="PF05048">
    <property type="entry name" value="NosD"/>
    <property type="match status" value="1"/>
</dbReference>
<dbReference type="SMART" id="SM00710">
    <property type="entry name" value="PbH1"/>
    <property type="match status" value="7"/>
</dbReference>
<dbReference type="RefSeq" id="WP_182110421.1">
    <property type="nucleotide sequence ID" value="NZ_JACFYF010000019.1"/>
</dbReference>
<feature type="domain" description="Periplasmic copper-binding protein NosD beta helix" evidence="2">
    <location>
        <begin position="252"/>
        <end position="402"/>
    </location>
</feature>
<evidence type="ECO:0000313" key="3">
    <source>
        <dbReference type="EMBL" id="MBA5764368.1"/>
    </source>
</evidence>
<dbReference type="SUPFAM" id="SSF51126">
    <property type="entry name" value="Pectin lyase-like"/>
    <property type="match status" value="1"/>
</dbReference>
<dbReference type="AlphaFoldDB" id="A0A7W2FUB4"/>
<dbReference type="InterPro" id="IPR011050">
    <property type="entry name" value="Pectin_lyase_fold/virulence"/>
</dbReference>
<dbReference type="Proteomes" id="UP000571701">
    <property type="component" value="Unassembled WGS sequence"/>
</dbReference>
<dbReference type="InterPro" id="IPR007742">
    <property type="entry name" value="NosD_dom"/>
</dbReference>
<organism evidence="3 4">
    <name type="scientific">Vibrio marinisediminis</name>
    <dbReference type="NCBI Taxonomy" id="2758441"/>
    <lineage>
        <taxon>Bacteria</taxon>
        <taxon>Pseudomonadati</taxon>
        <taxon>Pseudomonadota</taxon>
        <taxon>Gammaproteobacteria</taxon>
        <taxon>Vibrionales</taxon>
        <taxon>Vibrionaceae</taxon>
        <taxon>Vibrio</taxon>
    </lineage>
</organism>
<proteinExistence type="predicted"/>
<dbReference type="InterPro" id="IPR012334">
    <property type="entry name" value="Pectin_lyas_fold"/>
</dbReference>
<dbReference type="EMBL" id="JACFYF010000019">
    <property type="protein sequence ID" value="MBA5764368.1"/>
    <property type="molecule type" value="Genomic_DNA"/>
</dbReference>
<evidence type="ECO:0000259" key="2">
    <source>
        <dbReference type="Pfam" id="PF05048"/>
    </source>
</evidence>
<dbReference type="InterPro" id="IPR006626">
    <property type="entry name" value="PbH1"/>
</dbReference>
<feature type="signal peptide" evidence="1">
    <location>
        <begin position="1"/>
        <end position="23"/>
    </location>
</feature>
<dbReference type="Gene3D" id="2.160.20.10">
    <property type="entry name" value="Single-stranded right-handed beta-helix, Pectin lyase-like"/>
    <property type="match status" value="1"/>
</dbReference>
<protein>
    <submittedName>
        <fullName evidence="3">Right-handed parallel beta-helix repeat-containing protein</fullName>
    </submittedName>
</protein>
<name>A0A7W2FUB4_9VIBR</name>